<dbReference type="SUPFAM" id="SSF51338">
    <property type="entry name" value="Composite domain of metallo-dependent hydrolases"/>
    <property type="match status" value="1"/>
</dbReference>
<organism evidence="3 4">
    <name type="scientific">Marinihelvus fidelis</name>
    <dbReference type="NCBI Taxonomy" id="2613842"/>
    <lineage>
        <taxon>Bacteria</taxon>
        <taxon>Pseudomonadati</taxon>
        <taxon>Pseudomonadota</taxon>
        <taxon>Gammaproteobacteria</taxon>
        <taxon>Chromatiales</taxon>
        <taxon>Wenzhouxiangellaceae</taxon>
        <taxon>Marinihelvus</taxon>
    </lineage>
</organism>
<keyword evidence="1" id="KW-0732">Signal</keyword>
<dbReference type="Gene3D" id="2.30.40.10">
    <property type="entry name" value="Urease, subunit C, domain 1"/>
    <property type="match status" value="2"/>
</dbReference>
<dbReference type="InterPro" id="IPR006680">
    <property type="entry name" value="Amidohydro-rel"/>
</dbReference>
<dbReference type="Gene3D" id="3.20.20.140">
    <property type="entry name" value="Metal-dependent hydrolases"/>
    <property type="match status" value="2"/>
</dbReference>
<evidence type="ECO:0000313" key="4">
    <source>
        <dbReference type="Proteomes" id="UP000325372"/>
    </source>
</evidence>
<reference evidence="3 4" key="1">
    <citation type="submission" date="2019-09" db="EMBL/GenBank/DDBJ databases">
        <title>Wenzhouxiangella sp. Genome sequencing and assembly.</title>
        <authorList>
            <person name="Zhang R."/>
        </authorList>
    </citation>
    <scope>NUCLEOTIDE SEQUENCE [LARGE SCALE GENOMIC DNA]</scope>
    <source>
        <strain evidence="3 4">W260</strain>
    </source>
</reference>
<feature type="signal peptide" evidence="1">
    <location>
        <begin position="1"/>
        <end position="22"/>
    </location>
</feature>
<proteinExistence type="predicted"/>
<evidence type="ECO:0000313" key="3">
    <source>
        <dbReference type="EMBL" id="KAA9129782.1"/>
    </source>
</evidence>
<feature type="chain" id="PRO_5024314856" evidence="1">
    <location>
        <begin position="23"/>
        <end position="529"/>
    </location>
</feature>
<dbReference type="GO" id="GO:0016810">
    <property type="term" value="F:hydrolase activity, acting on carbon-nitrogen (but not peptide) bonds"/>
    <property type="evidence" value="ECO:0007669"/>
    <property type="project" value="InterPro"/>
</dbReference>
<sequence length="529" mass="58646">MKKLIFSVLVSWVALHVGVAWPAPEPAPERQRGEGPFDRLVLRGVMVVNGEGAPPIGPADVLVEGNRISQIKVLGIVTPAPEENRIEIQPGDQVLELDGHWLLPGFVDMHGHFGGDDQGVPAEYVAKLWLAHGVTTVREPGSFNGLEWVLGHQRRSANNTIAAPRIVPYVGFGMGHDGPFTAPDQAREWVRDVAGQGAAGVKFFGAPRDIMLAALDEMGERGLGGAMHHAQLDVVNWNVLDSARNGMTTMEHWYGLPEAMFEGQVIQDYPLDYNYANEQHRFGEAGRLWQQTAAPGSEKWNAVRDELIALDFTLDPTLTIYEASRDLMREMNADWHEDYTHPALWSFFQPSFEAHGSYWFDWTTADEIAWKENFRLWMQFLDDYKNHGGRVTLGSDSGYIWKTYGFGYIREMELLQEAGFHPLEVLRSATWNGAEVLGMDGEIGSIRVGKLADLVVVPDNPLRNFKVLYATGHFKLDDDGVPMRTSGIRYTIKDGIVYDVAELLADVRKIVAAARAGDAAPDSAAGISP</sequence>
<accession>A0A5N0T4K0</accession>
<dbReference type="PANTHER" id="PTHR43135:SF3">
    <property type="entry name" value="ALPHA-D-RIBOSE 1-METHYLPHOSPHONATE 5-TRIPHOSPHATE DIPHOSPHATASE"/>
    <property type="match status" value="1"/>
</dbReference>
<dbReference type="Pfam" id="PF01979">
    <property type="entry name" value="Amidohydro_1"/>
    <property type="match status" value="1"/>
</dbReference>
<comment type="caution">
    <text evidence="3">The sequence shown here is derived from an EMBL/GenBank/DDBJ whole genome shotgun (WGS) entry which is preliminary data.</text>
</comment>
<keyword evidence="3" id="KW-0378">Hydrolase</keyword>
<protein>
    <submittedName>
        <fullName evidence="3">Amidohydrolase family protein</fullName>
    </submittedName>
</protein>
<dbReference type="InterPro" id="IPR051781">
    <property type="entry name" value="Metallo-dep_Hydrolase"/>
</dbReference>
<dbReference type="InterPro" id="IPR032466">
    <property type="entry name" value="Metal_Hydrolase"/>
</dbReference>
<dbReference type="SUPFAM" id="SSF51556">
    <property type="entry name" value="Metallo-dependent hydrolases"/>
    <property type="match status" value="1"/>
</dbReference>
<dbReference type="PANTHER" id="PTHR43135">
    <property type="entry name" value="ALPHA-D-RIBOSE 1-METHYLPHOSPHONATE 5-TRIPHOSPHATE DIPHOSPHATASE"/>
    <property type="match status" value="1"/>
</dbReference>
<dbReference type="RefSeq" id="WP_150865169.1">
    <property type="nucleotide sequence ID" value="NZ_VYXP01000011.1"/>
</dbReference>
<feature type="domain" description="Amidohydrolase-related" evidence="2">
    <location>
        <begin position="384"/>
        <end position="465"/>
    </location>
</feature>
<dbReference type="EMBL" id="VYXP01000011">
    <property type="protein sequence ID" value="KAA9129782.1"/>
    <property type="molecule type" value="Genomic_DNA"/>
</dbReference>
<gene>
    <name evidence="3" type="ORF">F3N42_14105</name>
</gene>
<dbReference type="Proteomes" id="UP000325372">
    <property type="component" value="Unassembled WGS sequence"/>
</dbReference>
<keyword evidence="4" id="KW-1185">Reference proteome</keyword>
<dbReference type="AlphaFoldDB" id="A0A5N0T4K0"/>
<dbReference type="InterPro" id="IPR011059">
    <property type="entry name" value="Metal-dep_hydrolase_composite"/>
</dbReference>
<evidence type="ECO:0000256" key="1">
    <source>
        <dbReference type="SAM" id="SignalP"/>
    </source>
</evidence>
<name>A0A5N0T4K0_9GAMM</name>
<evidence type="ECO:0000259" key="2">
    <source>
        <dbReference type="Pfam" id="PF01979"/>
    </source>
</evidence>